<keyword evidence="5" id="KW-1185">Reference proteome</keyword>
<gene>
    <name evidence="3" type="ORF">CAPTEDRAFT_192059</name>
</gene>
<evidence type="ECO:0000313" key="3">
    <source>
        <dbReference type="EMBL" id="ELT96752.1"/>
    </source>
</evidence>
<reference evidence="4" key="3">
    <citation type="submission" date="2015-06" db="UniProtKB">
        <authorList>
            <consortium name="EnsemblMetazoa"/>
        </authorList>
    </citation>
    <scope>IDENTIFICATION</scope>
</reference>
<dbReference type="EMBL" id="AMQN01011151">
    <property type="status" value="NOT_ANNOTATED_CDS"/>
    <property type="molecule type" value="Genomic_DNA"/>
</dbReference>
<dbReference type="AlphaFoldDB" id="R7TT14"/>
<reference evidence="3 5" key="2">
    <citation type="journal article" date="2013" name="Nature">
        <title>Insights into bilaterian evolution from three spiralian genomes.</title>
        <authorList>
            <person name="Simakov O."/>
            <person name="Marletaz F."/>
            <person name="Cho S.J."/>
            <person name="Edsinger-Gonzales E."/>
            <person name="Havlak P."/>
            <person name="Hellsten U."/>
            <person name="Kuo D.H."/>
            <person name="Larsson T."/>
            <person name="Lv J."/>
            <person name="Arendt D."/>
            <person name="Savage R."/>
            <person name="Osoegawa K."/>
            <person name="de Jong P."/>
            <person name="Grimwood J."/>
            <person name="Chapman J.A."/>
            <person name="Shapiro H."/>
            <person name="Aerts A."/>
            <person name="Otillar R.P."/>
            <person name="Terry A.Y."/>
            <person name="Boore J.L."/>
            <person name="Grigoriev I.V."/>
            <person name="Lindberg D.R."/>
            <person name="Seaver E.C."/>
            <person name="Weisblat D.A."/>
            <person name="Putnam N.H."/>
            <person name="Rokhsar D.S."/>
        </authorList>
    </citation>
    <scope>NUCLEOTIDE SEQUENCE</scope>
    <source>
        <strain evidence="3 5">I ESC-2004</strain>
    </source>
</reference>
<evidence type="ECO:0008006" key="6">
    <source>
        <dbReference type="Google" id="ProtNLM"/>
    </source>
</evidence>
<evidence type="ECO:0000256" key="1">
    <source>
        <dbReference type="SAM" id="Coils"/>
    </source>
</evidence>
<dbReference type="Proteomes" id="UP000014760">
    <property type="component" value="Unassembled WGS sequence"/>
</dbReference>
<sequence>MTVGYRHAVVRPLRTTSCCWDLVPTQADRGLTVSLVLESSNGRHVLHRARSSAVQELAARCDGLEAESKKIERTGREMESIRKENAELREQMNKQTEITKQQQSFLERVDQKERCKNQIITGVPEDDHADRDKVVKIIEKLSTGENTQDAHIKKVKRNGERGDGNSRKIRPLLVTVSTEEERNEMVQRARGSTELGDGVRVKEDSHPAVRAEWKRLFDLKEAEEVKVKNTGKVVTVDLRKRQIHLPGYVCYRKKCDIAHRGGSAVMIKSAFAEQVTHVRIPNPECILISLKCLPNTMIATCYIPPSDSPYHSFAPIAEIQAEMAKNPQQKMIVIGDLNARFREQLKGFLEGKRLPPQTRYTDQRDEAKNPNSNAQYIQSTLQELFNKNNNFIQS</sequence>
<reference evidence="5" key="1">
    <citation type="submission" date="2012-12" db="EMBL/GenBank/DDBJ databases">
        <authorList>
            <person name="Hellsten U."/>
            <person name="Grimwood J."/>
            <person name="Chapman J.A."/>
            <person name="Shapiro H."/>
            <person name="Aerts A."/>
            <person name="Otillar R.P."/>
            <person name="Terry A.Y."/>
            <person name="Boore J.L."/>
            <person name="Simakov O."/>
            <person name="Marletaz F."/>
            <person name="Cho S.-J."/>
            <person name="Edsinger-Gonzales E."/>
            <person name="Havlak P."/>
            <person name="Kuo D.-H."/>
            <person name="Larsson T."/>
            <person name="Lv J."/>
            <person name="Arendt D."/>
            <person name="Savage R."/>
            <person name="Osoegawa K."/>
            <person name="de Jong P."/>
            <person name="Lindberg D.R."/>
            <person name="Seaver E.C."/>
            <person name="Weisblat D.A."/>
            <person name="Putnam N.H."/>
            <person name="Grigoriev I.V."/>
            <person name="Rokhsar D.S."/>
        </authorList>
    </citation>
    <scope>NUCLEOTIDE SEQUENCE</scope>
    <source>
        <strain evidence="5">I ESC-2004</strain>
    </source>
</reference>
<dbReference type="OrthoDB" id="6778856at2759"/>
<feature type="coiled-coil region" evidence="1">
    <location>
        <begin position="54"/>
        <end position="98"/>
    </location>
</feature>
<keyword evidence="1" id="KW-0175">Coiled coil</keyword>
<organism evidence="3">
    <name type="scientific">Capitella teleta</name>
    <name type="common">Polychaete worm</name>
    <dbReference type="NCBI Taxonomy" id="283909"/>
    <lineage>
        <taxon>Eukaryota</taxon>
        <taxon>Metazoa</taxon>
        <taxon>Spiralia</taxon>
        <taxon>Lophotrochozoa</taxon>
        <taxon>Annelida</taxon>
        <taxon>Polychaeta</taxon>
        <taxon>Sedentaria</taxon>
        <taxon>Scolecida</taxon>
        <taxon>Capitellidae</taxon>
        <taxon>Capitella</taxon>
    </lineage>
</organism>
<dbReference type="Gene3D" id="3.60.10.10">
    <property type="entry name" value="Endonuclease/exonuclease/phosphatase"/>
    <property type="match status" value="1"/>
</dbReference>
<dbReference type="InterPro" id="IPR036691">
    <property type="entry name" value="Endo/exonu/phosph_ase_sf"/>
</dbReference>
<dbReference type="EnsemblMetazoa" id="CapteT192059">
    <property type="protein sequence ID" value="CapteP192059"/>
    <property type="gene ID" value="CapteG192059"/>
</dbReference>
<dbReference type="HOGENOM" id="CLU_700661_0_0_1"/>
<accession>R7TT14</accession>
<protein>
    <recommendedName>
        <fullName evidence="6">Endonuclease/exonuclease/phosphatase domain-containing protein</fullName>
    </recommendedName>
</protein>
<name>R7TT14_CAPTE</name>
<evidence type="ECO:0000256" key="2">
    <source>
        <dbReference type="SAM" id="MobiDB-lite"/>
    </source>
</evidence>
<dbReference type="SUPFAM" id="SSF56219">
    <property type="entry name" value="DNase I-like"/>
    <property type="match status" value="1"/>
</dbReference>
<proteinExistence type="predicted"/>
<evidence type="ECO:0000313" key="5">
    <source>
        <dbReference type="Proteomes" id="UP000014760"/>
    </source>
</evidence>
<feature type="region of interest" description="Disordered" evidence="2">
    <location>
        <begin position="352"/>
        <end position="371"/>
    </location>
</feature>
<evidence type="ECO:0000313" key="4">
    <source>
        <dbReference type="EnsemblMetazoa" id="CapteP192059"/>
    </source>
</evidence>
<dbReference type="EMBL" id="KB308726">
    <property type="protein sequence ID" value="ELT96752.1"/>
    <property type="molecule type" value="Genomic_DNA"/>
</dbReference>